<evidence type="ECO:0000256" key="4">
    <source>
        <dbReference type="SAM" id="Phobius"/>
    </source>
</evidence>
<name>A0A432VBF4_9HYPH</name>
<feature type="transmembrane region" description="Helical" evidence="4">
    <location>
        <begin position="12"/>
        <end position="34"/>
    </location>
</feature>
<dbReference type="Gene3D" id="1.20.1250.20">
    <property type="entry name" value="MFS general substrate transporter like domains"/>
    <property type="match status" value="1"/>
</dbReference>
<organism evidence="6 7">
    <name type="scientific">Borborobacter arsenicus</name>
    <dbReference type="NCBI Taxonomy" id="1851146"/>
    <lineage>
        <taxon>Bacteria</taxon>
        <taxon>Pseudomonadati</taxon>
        <taxon>Pseudomonadota</taxon>
        <taxon>Alphaproteobacteria</taxon>
        <taxon>Hyphomicrobiales</taxon>
        <taxon>Phyllobacteriaceae</taxon>
        <taxon>Borborobacter</taxon>
    </lineage>
</organism>
<dbReference type="EMBL" id="RKST01000001">
    <property type="protein sequence ID" value="RUM99497.1"/>
    <property type="molecule type" value="Genomic_DNA"/>
</dbReference>
<keyword evidence="7" id="KW-1185">Reference proteome</keyword>
<accession>A0A432VBF4</accession>
<dbReference type="GO" id="GO:0022857">
    <property type="term" value="F:transmembrane transporter activity"/>
    <property type="evidence" value="ECO:0007669"/>
    <property type="project" value="InterPro"/>
</dbReference>
<dbReference type="PANTHER" id="PTHR23531:SF1">
    <property type="entry name" value="QUINOLENE RESISTANCE PROTEIN NORA"/>
    <property type="match status" value="1"/>
</dbReference>
<dbReference type="InterPro" id="IPR020846">
    <property type="entry name" value="MFS_dom"/>
</dbReference>
<dbReference type="InterPro" id="IPR052714">
    <property type="entry name" value="MFS_Exporter"/>
</dbReference>
<feature type="transmembrane region" description="Helical" evidence="4">
    <location>
        <begin position="367"/>
        <end position="389"/>
    </location>
</feature>
<proteinExistence type="predicted"/>
<evidence type="ECO:0000259" key="5">
    <source>
        <dbReference type="PROSITE" id="PS50850"/>
    </source>
</evidence>
<evidence type="ECO:0000256" key="1">
    <source>
        <dbReference type="ARBA" id="ARBA00022692"/>
    </source>
</evidence>
<dbReference type="InterPro" id="IPR011701">
    <property type="entry name" value="MFS"/>
</dbReference>
<comment type="caution">
    <text evidence="6">The sequence shown here is derived from an EMBL/GenBank/DDBJ whole genome shotgun (WGS) entry which is preliminary data.</text>
</comment>
<dbReference type="Pfam" id="PF07690">
    <property type="entry name" value="MFS_1"/>
    <property type="match status" value="1"/>
</dbReference>
<dbReference type="OrthoDB" id="8046314at2"/>
<dbReference type="PROSITE" id="PS50850">
    <property type="entry name" value="MFS"/>
    <property type="match status" value="1"/>
</dbReference>
<feature type="transmembrane region" description="Helical" evidence="4">
    <location>
        <begin position="215"/>
        <end position="236"/>
    </location>
</feature>
<dbReference type="Proteomes" id="UP000281647">
    <property type="component" value="Unassembled WGS sequence"/>
</dbReference>
<feature type="transmembrane region" description="Helical" evidence="4">
    <location>
        <begin position="136"/>
        <end position="155"/>
    </location>
</feature>
<feature type="transmembrane region" description="Helical" evidence="4">
    <location>
        <begin position="46"/>
        <end position="65"/>
    </location>
</feature>
<feature type="domain" description="Major facilitator superfamily (MFS) profile" evidence="5">
    <location>
        <begin position="1"/>
        <end position="391"/>
    </location>
</feature>
<protein>
    <submittedName>
        <fullName evidence="6">MFS transporter</fullName>
    </submittedName>
</protein>
<feature type="transmembrane region" description="Helical" evidence="4">
    <location>
        <begin position="100"/>
        <end position="124"/>
    </location>
</feature>
<keyword evidence="2 4" id="KW-1133">Transmembrane helix</keyword>
<sequence length="406" mass="42597">MPHRRIVKPCSIPVLLCLAGYLFAIAYGVTFLLPSMVMARGADEMLAGYVISAAAISSVIAVILSGHFSDWLGTSRAVILSGAVLTIACIGFAFDQGTSWSIICIGLVLGLGWGTFYTLGPLLMATIVPSEQRTRGFGMLAGAMMAGIGTGPILGRAASAANLPIESTFLASGIASLFGMAMFAFLKGRIARNGIEEIQGARLSWNAVHRLAKSLACYPIIMVGISGAIFGGLSSFQTSYASIRGLDFSIYFIGFMPAAIVTRLFFVGYAAHWSPSLSNLLLTGLITGCIGLFLANTGNTALYFSASAMFGGGYGLFYSLINAQAVNLAPSGLVPQALLLFSLSYFLGAFGFPVIAARIIVTSGIDSLLVLLGVLGAINCSVALTYHMITRTIPSSKAASDRRRRL</sequence>
<feature type="transmembrane region" description="Helical" evidence="4">
    <location>
        <begin position="277"/>
        <end position="295"/>
    </location>
</feature>
<dbReference type="InterPro" id="IPR036259">
    <property type="entry name" value="MFS_trans_sf"/>
</dbReference>
<feature type="transmembrane region" description="Helical" evidence="4">
    <location>
        <begin position="333"/>
        <end position="361"/>
    </location>
</feature>
<evidence type="ECO:0000256" key="3">
    <source>
        <dbReference type="ARBA" id="ARBA00023136"/>
    </source>
</evidence>
<reference evidence="6 7" key="1">
    <citation type="submission" date="2018-11" db="EMBL/GenBank/DDBJ databases">
        <title>Pseudaminobacter arsenicus sp. nov., an arsenic-resistant bacterium isolated from arsenic-rich aquifers.</title>
        <authorList>
            <person name="Mu Y."/>
        </authorList>
    </citation>
    <scope>NUCLEOTIDE SEQUENCE [LARGE SCALE GENOMIC DNA]</scope>
    <source>
        <strain evidence="6 7">CB3</strain>
    </source>
</reference>
<feature type="transmembrane region" description="Helical" evidence="4">
    <location>
        <begin position="301"/>
        <end position="321"/>
    </location>
</feature>
<feature type="transmembrane region" description="Helical" evidence="4">
    <location>
        <begin position="248"/>
        <end position="270"/>
    </location>
</feature>
<evidence type="ECO:0000313" key="6">
    <source>
        <dbReference type="EMBL" id="RUM99497.1"/>
    </source>
</evidence>
<dbReference type="SUPFAM" id="SSF103473">
    <property type="entry name" value="MFS general substrate transporter"/>
    <property type="match status" value="1"/>
</dbReference>
<evidence type="ECO:0000313" key="7">
    <source>
        <dbReference type="Proteomes" id="UP000281647"/>
    </source>
</evidence>
<feature type="transmembrane region" description="Helical" evidence="4">
    <location>
        <begin position="77"/>
        <end position="94"/>
    </location>
</feature>
<gene>
    <name evidence="6" type="ORF">EET67_00890</name>
</gene>
<keyword evidence="3 4" id="KW-0472">Membrane</keyword>
<dbReference type="AlphaFoldDB" id="A0A432VBF4"/>
<dbReference type="RefSeq" id="WP_128625737.1">
    <property type="nucleotide sequence ID" value="NZ_RKST01000001.1"/>
</dbReference>
<keyword evidence="1 4" id="KW-0812">Transmembrane</keyword>
<dbReference type="PANTHER" id="PTHR23531">
    <property type="entry name" value="QUINOLENE RESISTANCE PROTEIN NORA"/>
    <property type="match status" value="1"/>
</dbReference>
<feature type="transmembrane region" description="Helical" evidence="4">
    <location>
        <begin position="167"/>
        <end position="186"/>
    </location>
</feature>
<evidence type="ECO:0000256" key="2">
    <source>
        <dbReference type="ARBA" id="ARBA00022989"/>
    </source>
</evidence>